<dbReference type="GO" id="GO:0036503">
    <property type="term" value="P:ERAD pathway"/>
    <property type="evidence" value="ECO:0007669"/>
    <property type="project" value="UniProtKB-ARBA"/>
</dbReference>
<feature type="compositionally biased region" description="Basic and acidic residues" evidence="8">
    <location>
        <begin position="800"/>
        <end position="817"/>
    </location>
</feature>
<dbReference type="Pfam" id="PF01532">
    <property type="entry name" value="Glyco_hydro_47"/>
    <property type="match status" value="1"/>
</dbReference>
<keyword evidence="9" id="KW-0812">Transmembrane</keyword>
<dbReference type="PANTHER" id="PTHR11742">
    <property type="entry name" value="MANNOSYL-OLIGOSACCHARIDE ALPHA-1,2-MANNOSIDASE-RELATED"/>
    <property type="match status" value="1"/>
</dbReference>
<evidence type="ECO:0000256" key="7">
    <source>
        <dbReference type="RuleBase" id="RU361193"/>
    </source>
</evidence>
<dbReference type="Proteomes" id="UP000281245">
    <property type="component" value="Unassembled WGS sequence"/>
</dbReference>
<reference evidence="10 11" key="1">
    <citation type="journal article" date="2018" name="BMC Genomics">
        <title>Genomic evidence for intraspecific hybridization in a clonal and extremely halotolerant yeast.</title>
        <authorList>
            <person name="Gostincar C."/>
            <person name="Stajich J.E."/>
            <person name="Zupancic J."/>
            <person name="Zalar P."/>
            <person name="Gunde-Cimerman N."/>
        </authorList>
    </citation>
    <scope>NUCLEOTIDE SEQUENCE [LARGE SCALE GENOMIC DNA]</scope>
    <source>
        <strain evidence="10 11">EXF-6656</strain>
    </source>
</reference>
<dbReference type="GO" id="GO:0005975">
    <property type="term" value="P:carbohydrate metabolic process"/>
    <property type="evidence" value="ECO:0007669"/>
    <property type="project" value="InterPro"/>
</dbReference>
<comment type="caution">
    <text evidence="10">The sequence shown here is derived from an EMBL/GenBank/DDBJ whole genome shotgun (WGS) entry which is preliminary data.</text>
</comment>
<sequence>MAGRRRVRLAAAIVVFIVVAIIYTRQGQGEQYGGHLTDTLVGGGSVLREKPEVQQPAALPKSPVPVDAKSTEAQTTTVQDRVTSDDAFHPQATSSSTSKSSIVAAPESTSAPVHQLPPITHDDELPYEYGEGRVEVSKIPQSSAIHWTSFPEHFPVSSTIQLPTGTPASIPPVQYTGAEHDFGHADEGRLAAVKAAAQHAWQGYREVAFGADEVKPISGGINNPFNGWGATLVDSLDTLWIMGLTSAFDEAVEAVADIDFTTSPRADIPLFEVTIRYLGGLIAAYDLSGQQSKYRVLLDKAVELGEILYSAFDTPNRMPMTYYRWKPAFASQPHRAGSRVVMAELGSLSMEFTRLAMLTGEPKYYDAIARITDEMEQFQNNTRLPGMWPTSLDASGCAKPAQMAGSPVGSGAGLRGAQQYFSNSNGDAQVGPPVRQGEDGLNSAERASKSRQEQKAAQADLSLESKLRQLDTGSIRGAGSELEGGNLRQKGGSPLRNDLGSTKRKRQSEIPSLHGLSQAEKDELISASSSNATAHKPELRAPPESNRDPLTGAETCEPSGLHSVTRLSAETFTLGGQSDSTYEYLPKEYLLLGGLVDQYRTMYEDSMEAVKDELLFKPMTIDERDVLISGELKISINYTDGKLIKMFQSNGEHLTCFAGGMFALGGVIFDRPEDVEIGRKLTDGCIWAYNSTTTGIMPEGFTAAMCPGRWDEPCEWNQTDYWHLLDPYEATRTRMPSVPQFQAQVPATTANARSTSAKPIAADATSPPQARQGLPEEDLDDAEMAEAVAGSSSVGPAPKVEVEKQDSEKAVYRRQLDEAAAAPAQSSTKPLRPAAESTTPSRVIPAQSARAAAGRLSSPMYTPKAPLSHAEYVEKKIEDERLPPGMTKIGGRKYILRPEAIESVFYLYRITGDPYFRDMGWKMFTSIDQHTRALYGASAIDDVTKAAPEQIDSMESFWTAETLKYFYLLFDEPDRWSLDEWVLNTEAHFFKRPS</sequence>
<dbReference type="InterPro" id="IPR001382">
    <property type="entry name" value="Glyco_hydro_47"/>
</dbReference>
<dbReference type="PANTHER" id="PTHR11742:SF103">
    <property type="entry name" value="ENDOPLASMIC RETICULUM MANNOSIDASE MNL2-RELATED"/>
    <property type="match status" value="1"/>
</dbReference>
<dbReference type="InterPro" id="IPR036026">
    <property type="entry name" value="Seven-hairpin_glycosidases"/>
</dbReference>
<feature type="binding site" evidence="6">
    <location>
        <position position="985"/>
    </location>
    <ligand>
        <name>Ca(2+)</name>
        <dbReference type="ChEBI" id="CHEBI:29108"/>
    </ligand>
</feature>
<dbReference type="OrthoDB" id="8118055at2759"/>
<comment type="cofactor">
    <cofactor evidence="1 6">
        <name>Ca(2+)</name>
        <dbReference type="ChEBI" id="CHEBI:29108"/>
    </cofactor>
</comment>
<evidence type="ECO:0000256" key="8">
    <source>
        <dbReference type="SAM" id="MobiDB-lite"/>
    </source>
</evidence>
<feature type="compositionally biased region" description="Basic and acidic residues" evidence="8">
    <location>
        <begin position="535"/>
        <end position="547"/>
    </location>
</feature>
<evidence type="ECO:0000256" key="6">
    <source>
        <dbReference type="PIRSR" id="PIRSR601382-2"/>
    </source>
</evidence>
<dbReference type="PRINTS" id="PR00747">
    <property type="entry name" value="GLYHDRLASE47"/>
</dbReference>
<organism evidence="10 11">
    <name type="scientific">Hortaea werneckii</name>
    <name type="common">Black yeast</name>
    <name type="synonym">Cladosporium werneckii</name>
    <dbReference type="NCBI Taxonomy" id="91943"/>
    <lineage>
        <taxon>Eukaryota</taxon>
        <taxon>Fungi</taxon>
        <taxon>Dikarya</taxon>
        <taxon>Ascomycota</taxon>
        <taxon>Pezizomycotina</taxon>
        <taxon>Dothideomycetes</taxon>
        <taxon>Dothideomycetidae</taxon>
        <taxon>Mycosphaerellales</taxon>
        <taxon>Teratosphaeriaceae</taxon>
        <taxon>Hortaea</taxon>
    </lineage>
</organism>
<keyword evidence="9" id="KW-1133">Transmembrane helix</keyword>
<evidence type="ECO:0000256" key="3">
    <source>
        <dbReference type="ARBA" id="ARBA00007658"/>
    </source>
</evidence>
<gene>
    <name evidence="10" type="ORF">D0869_05951</name>
</gene>
<comment type="similarity">
    <text evidence="3 7">Belongs to the glycosyl hydrolase 47 family.</text>
</comment>
<dbReference type="Gene3D" id="1.50.10.10">
    <property type="match status" value="3"/>
</dbReference>
<evidence type="ECO:0000256" key="2">
    <source>
        <dbReference type="ARBA" id="ARBA00004922"/>
    </source>
</evidence>
<dbReference type="EC" id="3.2.1.-" evidence="7"/>
<evidence type="ECO:0000313" key="11">
    <source>
        <dbReference type="Proteomes" id="UP000281245"/>
    </source>
</evidence>
<name>A0A3M6WVA7_HORWE</name>
<dbReference type="GO" id="GO:0005509">
    <property type="term" value="F:calcium ion binding"/>
    <property type="evidence" value="ECO:0007669"/>
    <property type="project" value="InterPro"/>
</dbReference>
<feature type="region of interest" description="Disordered" evidence="8">
    <location>
        <begin position="396"/>
        <end position="558"/>
    </location>
</feature>
<dbReference type="InterPro" id="IPR050749">
    <property type="entry name" value="Glycosyl_Hydrolase_47"/>
</dbReference>
<evidence type="ECO:0000313" key="10">
    <source>
        <dbReference type="EMBL" id="RMX82574.1"/>
    </source>
</evidence>
<dbReference type="SUPFAM" id="SSF48225">
    <property type="entry name" value="Seven-hairpin glycosidases"/>
    <property type="match status" value="1"/>
</dbReference>
<feature type="compositionally biased region" description="Acidic residues" evidence="8">
    <location>
        <begin position="775"/>
        <end position="784"/>
    </location>
</feature>
<dbReference type="GO" id="GO:0004571">
    <property type="term" value="F:mannosyl-oligosaccharide 1,2-alpha-mannosidase activity"/>
    <property type="evidence" value="ECO:0007669"/>
    <property type="project" value="InterPro"/>
</dbReference>
<feature type="compositionally biased region" description="Polar residues" evidence="8">
    <location>
        <begin position="71"/>
        <end position="81"/>
    </location>
</feature>
<comment type="pathway">
    <text evidence="2">Protein modification; protein glycosylation.</text>
</comment>
<proteinExistence type="inferred from homology"/>
<dbReference type="EMBL" id="QWIJ01000416">
    <property type="protein sequence ID" value="RMX82574.1"/>
    <property type="molecule type" value="Genomic_DNA"/>
</dbReference>
<keyword evidence="5" id="KW-1015">Disulfide bond</keyword>
<evidence type="ECO:0000256" key="5">
    <source>
        <dbReference type="ARBA" id="ARBA00023157"/>
    </source>
</evidence>
<feature type="region of interest" description="Disordered" evidence="8">
    <location>
        <begin position="54"/>
        <end position="119"/>
    </location>
</feature>
<feature type="region of interest" description="Disordered" evidence="8">
    <location>
        <begin position="743"/>
        <end position="860"/>
    </location>
</feature>
<accession>A0A3M6WVA7</accession>
<evidence type="ECO:0000256" key="4">
    <source>
        <dbReference type="ARBA" id="ARBA00022801"/>
    </source>
</evidence>
<evidence type="ECO:0000256" key="9">
    <source>
        <dbReference type="SAM" id="Phobius"/>
    </source>
</evidence>
<keyword evidence="9" id="KW-0472">Membrane</keyword>
<protein>
    <recommendedName>
        <fullName evidence="7">alpha-1,2-Mannosidase</fullName>
        <ecNumber evidence="7">3.2.1.-</ecNumber>
    </recommendedName>
</protein>
<dbReference type="AlphaFoldDB" id="A0A3M6WVA7"/>
<feature type="compositionally biased region" description="Polar residues" evidence="8">
    <location>
        <begin position="743"/>
        <end position="757"/>
    </location>
</feature>
<dbReference type="InterPro" id="IPR012341">
    <property type="entry name" value="6hp_glycosidase-like_sf"/>
</dbReference>
<keyword evidence="4 7" id="KW-0378">Hydrolase</keyword>
<dbReference type="VEuPathDB" id="FungiDB:BTJ68_00065"/>
<dbReference type="UniPathway" id="UPA00378"/>
<evidence type="ECO:0000256" key="1">
    <source>
        <dbReference type="ARBA" id="ARBA00001913"/>
    </source>
</evidence>
<keyword evidence="6" id="KW-0479">Metal-binding</keyword>
<dbReference type="VEuPathDB" id="FungiDB:BTJ68_01334"/>
<dbReference type="GO" id="GO:0016020">
    <property type="term" value="C:membrane"/>
    <property type="evidence" value="ECO:0007669"/>
    <property type="project" value="InterPro"/>
</dbReference>
<feature type="transmembrane region" description="Helical" evidence="9">
    <location>
        <begin position="7"/>
        <end position="24"/>
    </location>
</feature>
<keyword evidence="6" id="KW-0106">Calcium</keyword>
<dbReference type="GO" id="GO:0005783">
    <property type="term" value="C:endoplasmic reticulum"/>
    <property type="evidence" value="ECO:0007669"/>
    <property type="project" value="TreeGrafter"/>
</dbReference>
<keyword evidence="7" id="KW-0326">Glycosidase</keyword>